<reference evidence="1 2" key="1">
    <citation type="submission" date="2015-02" db="EMBL/GenBank/DDBJ databases">
        <title>Draft genome sequence of Kitasatospora griseola MF730-N6, a bafilomycin, terpentecin and satosporin producer.</title>
        <authorList>
            <person name="Arens J.C."/>
            <person name="Haltli B."/>
            <person name="Kerr R.G."/>
        </authorList>
    </citation>
    <scope>NUCLEOTIDE SEQUENCE [LARGE SCALE GENOMIC DNA]</scope>
    <source>
        <strain evidence="1 2">MF730-N6</strain>
    </source>
</reference>
<sequence length="84" mass="9337">MDKIVTAAAALKRARWAYEAYDVQPFTGDAVCGWTFAVQHISAKTIEDVFRPPRTGYGWVLPDGRVNPTIHDSREAAEHEAHAV</sequence>
<evidence type="ECO:0000313" key="2">
    <source>
        <dbReference type="Proteomes" id="UP000032066"/>
    </source>
</evidence>
<keyword evidence="2" id="KW-1185">Reference proteome</keyword>
<gene>
    <name evidence="1" type="ORF">TR51_06545</name>
</gene>
<dbReference type="AlphaFoldDB" id="A0A0D0P605"/>
<proteinExistence type="predicted"/>
<dbReference type="EMBL" id="JXZB01000001">
    <property type="protein sequence ID" value="KIQ67041.1"/>
    <property type="molecule type" value="Genomic_DNA"/>
</dbReference>
<evidence type="ECO:0000313" key="1">
    <source>
        <dbReference type="EMBL" id="KIQ67041.1"/>
    </source>
</evidence>
<dbReference type="Proteomes" id="UP000032066">
    <property type="component" value="Unassembled WGS sequence"/>
</dbReference>
<accession>A0A0D0P605</accession>
<name>A0A0D0P605_KITGR</name>
<dbReference type="RefSeq" id="WP_043908786.1">
    <property type="nucleotide sequence ID" value="NZ_JXZB01000001.1"/>
</dbReference>
<protein>
    <submittedName>
        <fullName evidence="1">Uncharacterized protein</fullName>
    </submittedName>
</protein>
<comment type="caution">
    <text evidence="1">The sequence shown here is derived from an EMBL/GenBank/DDBJ whole genome shotgun (WGS) entry which is preliminary data.</text>
</comment>
<organism evidence="1 2">
    <name type="scientific">Kitasatospora griseola</name>
    <name type="common">Streptomyces griseolosporeus</name>
    <dbReference type="NCBI Taxonomy" id="2064"/>
    <lineage>
        <taxon>Bacteria</taxon>
        <taxon>Bacillati</taxon>
        <taxon>Actinomycetota</taxon>
        <taxon>Actinomycetes</taxon>
        <taxon>Kitasatosporales</taxon>
        <taxon>Streptomycetaceae</taxon>
        <taxon>Kitasatospora</taxon>
    </lineage>
</organism>